<evidence type="ECO:0000256" key="2">
    <source>
        <dbReference type="ARBA" id="ARBA00022729"/>
    </source>
</evidence>
<keyword evidence="3" id="KW-0378">Hydrolase</keyword>
<evidence type="ECO:0000256" key="5">
    <source>
        <dbReference type="ARBA" id="ARBA00022984"/>
    </source>
</evidence>
<dbReference type="SUPFAM" id="SSF56601">
    <property type="entry name" value="beta-lactamase/transpeptidase-like"/>
    <property type="match status" value="1"/>
</dbReference>
<dbReference type="PANTHER" id="PTHR21581">
    <property type="entry name" value="D-ALANYL-D-ALANINE CARBOXYPEPTIDASE"/>
    <property type="match status" value="1"/>
</dbReference>
<dbReference type="EMBL" id="CP128986">
    <property type="protein sequence ID" value="WOC11227.1"/>
    <property type="molecule type" value="Genomic_DNA"/>
</dbReference>
<protein>
    <recommendedName>
        <fullName evidence="10">Peptidase S11 D-alanyl-D-alanine carboxypeptidase A N-terminal domain-containing protein</fullName>
    </recommendedName>
</protein>
<dbReference type="GO" id="GO:0008360">
    <property type="term" value="P:regulation of cell shape"/>
    <property type="evidence" value="ECO:0007669"/>
    <property type="project" value="UniProtKB-KW"/>
</dbReference>
<feature type="domain" description="Peptidase S11 D-alanyl-D-alanine carboxypeptidase A N-terminal" evidence="10">
    <location>
        <begin position="134"/>
        <end position="362"/>
    </location>
</feature>
<feature type="active site" evidence="7">
    <location>
        <position position="219"/>
    </location>
</feature>
<dbReference type="InterPro" id="IPR018044">
    <property type="entry name" value="Peptidase_S11"/>
</dbReference>
<reference evidence="11" key="1">
    <citation type="submission" date="2023-06" db="EMBL/GenBank/DDBJ databases">
        <title>Gordonia sp. nov. and Pseudochrobactrum sp. nov., two species isolated from the burying beetle Nicrophorus vespilloides.</title>
        <authorList>
            <person name="Poehlein A."/>
            <person name="Guzman J."/>
            <person name="Daniel R."/>
            <person name="Vilcinskas A."/>
        </authorList>
    </citation>
    <scope>NUCLEOTIDE SEQUENCE</scope>
    <source>
        <strain evidence="11">MP11Mi</strain>
    </source>
</reference>
<organism evidence="11">
    <name type="scientific">Gordonia sp. MP11Mi</name>
    <dbReference type="NCBI Taxonomy" id="3022769"/>
    <lineage>
        <taxon>Bacteria</taxon>
        <taxon>Bacillati</taxon>
        <taxon>Actinomycetota</taxon>
        <taxon>Actinomycetes</taxon>
        <taxon>Mycobacteriales</taxon>
        <taxon>Gordoniaceae</taxon>
        <taxon>Gordonia</taxon>
    </lineage>
</organism>
<keyword evidence="6" id="KW-0961">Cell wall biogenesis/degradation</keyword>
<dbReference type="InterPro" id="IPR001967">
    <property type="entry name" value="Peptidase_S11_N"/>
</dbReference>
<evidence type="ECO:0000259" key="10">
    <source>
        <dbReference type="Pfam" id="PF00768"/>
    </source>
</evidence>
<evidence type="ECO:0000256" key="3">
    <source>
        <dbReference type="ARBA" id="ARBA00022801"/>
    </source>
</evidence>
<evidence type="ECO:0000256" key="7">
    <source>
        <dbReference type="PIRSR" id="PIRSR618044-1"/>
    </source>
</evidence>
<dbReference type="GO" id="GO:0009002">
    <property type="term" value="F:serine-type D-Ala-D-Ala carboxypeptidase activity"/>
    <property type="evidence" value="ECO:0007669"/>
    <property type="project" value="InterPro"/>
</dbReference>
<evidence type="ECO:0000256" key="4">
    <source>
        <dbReference type="ARBA" id="ARBA00022960"/>
    </source>
</evidence>
<evidence type="ECO:0000256" key="8">
    <source>
        <dbReference type="PIRSR" id="PIRSR618044-2"/>
    </source>
</evidence>
<proteinExistence type="inferred from homology"/>
<dbReference type="GO" id="GO:0006508">
    <property type="term" value="P:proteolysis"/>
    <property type="evidence" value="ECO:0007669"/>
    <property type="project" value="InterPro"/>
</dbReference>
<accession>A0AA97CU82</accession>
<comment type="similarity">
    <text evidence="1 9">Belongs to the peptidase S11 family.</text>
</comment>
<dbReference type="AlphaFoldDB" id="A0AA97CU82"/>
<dbReference type="PRINTS" id="PR00725">
    <property type="entry name" value="DADACBPTASE1"/>
</dbReference>
<gene>
    <name evidence="11" type="ORF">MP11Mi_02940</name>
</gene>
<dbReference type="PANTHER" id="PTHR21581:SF33">
    <property type="entry name" value="D-ALANYL-D-ALANINE CARBOXYPEPTIDASE DACB"/>
    <property type="match status" value="1"/>
</dbReference>
<name>A0AA97CU82_9ACTN</name>
<sequence>MARQQMARQQKEGVVSYVNRRVASYAMSRSSAGRLASVLAALVLVALPAVAGGTYARADPDAVYPTEFVPAAHPDTTGCPHKVHTPPAVDTSEAVAPGATTPTPLPVRTPAVGGEKLSGCGVVHDPEAGPLPTNLTSAGWLIADLDSGDVIAAKDPHGRYRPASTVKVLLALTVLDSLDLDTKVTGTLDDYGMEGDSCGIGPGGTYTVRDLLTGLLMVSGNDCANALTREFGGYDEVLAAMNAKAASLGATDTRAASPSGLDAAGMSTSPYDEALIFRDAMANETFRHIVSLPTYHFPGFPPLKDVPGDKPHPGYTMGTGNALLRDGFPGALGGKTGYTDDALKTFVGAVERDGRTLLIVQMYGVNQLDNLYVDQAVRMLDYGFAAPAGTSVGTLIDPPGPEHAAAQRPAADDDDATHWGRWALVAIAAAGAVGAIAVRRSRTEG</sequence>
<evidence type="ECO:0000256" key="1">
    <source>
        <dbReference type="ARBA" id="ARBA00007164"/>
    </source>
</evidence>
<keyword evidence="2" id="KW-0732">Signal</keyword>
<evidence type="ECO:0000256" key="9">
    <source>
        <dbReference type="RuleBase" id="RU004016"/>
    </source>
</evidence>
<dbReference type="InterPro" id="IPR012338">
    <property type="entry name" value="Beta-lactam/transpept-like"/>
</dbReference>
<feature type="binding site" evidence="8">
    <location>
        <position position="335"/>
    </location>
    <ligand>
        <name>substrate</name>
    </ligand>
</feature>
<feature type="active site" description="Acyl-ester intermediate" evidence="7">
    <location>
        <position position="164"/>
    </location>
</feature>
<dbReference type="Pfam" id="PF00768">
    <property type="entry name" value="Peptidase_S11"/>
    <property type="match status" value="1"/>
</dbReference>
<dbReference type="Gene3D" id="3.40.710.10">
    <property type="entry name" value="DD-peptidase/beta-lactamase superfamily"/>
    <property type="match status" value="1"/>
</dbReference>
<keyword evidence="5" id="KW-0573">Peptidoglycan synthesis</keyword>
<feature type="active site" description="Proton acceptor" evidence="7">
    <location>
        <position position="167"/>
    </location>
</feature>
<evidence type="ECO:0000256" key="6">
    <source>
        <dbReference type="ARBA" id="ARBA00023316"/>
    </source>
</evidence>
<keyword evidence="4" id="KW-0133">Cell shape</keyword>
<dbReference type="GO" id="GO:0009252">
    <property type="term" value="P:peptidoglycan biosynthetic process"/>
    <property type="evidence" value="ECO:0007669"/>
    <property type="project" value="UniProtKB-KW"/>
</dbReference>
<evidence type="ECO:0000313" key="11">
    <source>
        <dbReference type="EMBL" id="WOC11227.1"/>
    </source>
</evidence>
<dbReference type="GO" id="GO:0071555">
    <property type="term" value="P:cell wall organization"/>
    <property type="evidence" value="ECO:0007669"/>
    <property type="project" value="UniProtKB-KW"/>
</dbReference>